<dbReference type="AlphaFoldDB" id="A0A4P7DA92"/>
<dbReference type="Gene3D" id="1.10.1660.10">
    <property type="match status" value="1"/>
</dbReference>
<sequence>MRLLSIGETAAELGVAVATLLRWHRQELFVPFGRTVGGH</sequence>
<dbReference type="InterPro" id="IPR000551">
    <property type="entry name" value="MerR-type_HTH_dom"/>
</dbReference>
<protein>
    <submittedName>
        <fullName evidence="2">MerR family transcriptional regulator</fullName>
    </submittedName>
</protein>
<keyword evidence="3" id="KW-1185">Reference proteome</keyword>
<proteinExistence type="predicted"/>
<dbReference type="RefSeq" id="WP_134759249.1">
    <property type="nucleotide sequence ID" value="NZ_CP038151.1"/>
</dbReference>
<feature type="domain" description="HTH merR-type" evidence="1">
    <location>
        <begin position="3"/>
        <end position="39"/>
    </location>
</feature>
<name>A0A4P7DA92_9BURK</name>
<accession>A0A4P7DA92</accession>
<dbReference type="PROSITE" id="PS50937">
    <property type="entry name" value="HTH_MERR_2"/>
    <property type="match status" value="1"/>
</dbReference>
<organism evidence="2 3">
    <name type="scientific">Paraburkholderia pallida</name>
    <dbReference type="NCBI Taxonomy" id="2547399"/>
    <lineage>
        <taxon>Bacteria</taxon>
        <taxon>Pseudomonadati</taxon>
        <taxon>Pseudomonadota</taxon>
        <taxon>Betaproteobacteria</taxon>
        <taxon>Burkholderiales</taxon>
        <taxon>Burkholderiaceae</taxon>
        <taxon>Paraburkholderia</taxon>
    </lineage>
</organism>
<dbReference type="Pfam" id="PF00376">
    <property type="entry name" value="MerR"/>
    <property type="match status" value="1"/>
</dbReference>
<dbReference type="OrthoDB" id="5319803at2"/>
<dbReference type="Proteomes" id="UP000295727">
    <property type="component" value="Chromosome 4"/>
</dbReference>
<dbReference type="EMBL" id="CP038151">
    <property type="protein sequence ID" value="QBR03642.1"/>
    <property type="molecule type" value="Genomic_DNA"/>
</dbReference>
<evidence type="ECO:0000313" key="3">
    <source>
        <dbReference type="Proteomes" id="UP000295727"/>
    </source>
</evidence>
<dbReference type="KEGG" id="ppai:E1956_41780"/>
<gene>
    <name evidence="2" type="ORF">E1956_41780</name>
</gene>
<dbReference type="SUPFAM" id="SSF46955">
    <property type="entry name" value="Putative DNA-binding domain"/>
    <property type="match status" value="1"/>
</dbReference>
<dbReference type="GO" id="GO:0003677">
    <property type="term" value="F:DNA binding"/>
    <property type="evidence" value="ECO:0007669"/>
    <property type="project" value="InterPro"/>
</dbReference>
<dbReference type="InterPro" id="IPR009061">
    <property type="entry name" value="DNA-bd_dom_put_sf"/>
</dbReference>
<evidence type="ECO:0000259" key="1">
    <source>
        <dbReference type="PROSITE" id="PS50937"/>
    </source>
</evidence>
<reference evidence="2 3" key="1">
    <citation type="submission" date="2019-03" db="EMBL/GenBank/DDBJ databases">
        <title>Paraburkholderia sp. 7MH5, isolated from subtropical forest soil.</title>
        <authorList>
            <person name="Gao Z.-H."/>
            <person name="Qiu L.-H."/>
        </authorList>
    </citation>
    <scope>NUCLEOTIDE SEQUENCE [LARGE SCALE GENOMIC DNA]</scope>
    <source>
        <strain evidence="2 3">7MH5</strain>
    </source>
</reference>
<evidence type="ECO:0000313" key="2">
    <source>
        <dbReference type="EMBL" id="QBR03642.1"/>
    </source>
</evidence>
<dbReference type="GO" id="GO:0006355">
    <property type="term" value="P:regulation of DNA-templated transcription"/>
    <property type="evidence" value="ECO:0007669"/>
    <property type="project" value="InterPro"/>
</dbReference>